<keyword evidence="1" id="KW-0472">Membrane</keyword>
<proteinExistence type="predicted"/>
<evidence type="ECO:0000313" key="2">
    <source>
        <dbReference type="EMBL" id="GBG15787.1"/>
    </source>
</evidence>
<sequence length="211" mass="23039">MFPHFQRFRWIGVATLIAGYALLVHHVNVTGRPSLLGAALALLPVFGFGFALAVNAVTRWAGVALMGGSTWLVGQWWWLIASHAGLLFYLQDVGLVLVLATGFGRSLLPGQKPLCVGFAEMLHGGGLAADHERYAWRVTLAWTLYFALLALASTVLFFLAPLPVWSFYANFLVLPLIGLMFVGEFLVRRIVLPQAATGGVFDGLRAYLKSH</sequence>
<dbReference type="EMBL" id="BDOQ01000021">
    <property type="protein sequence ID" value="GBG15787.1"/>
    <property type="molecule type" value="Genomic_DNA"/>
</dbReference>
<evidence type="ECO:0000313" key="3">
    <source>
        <dbReference type="Proteomes" id="UP000245081"/>
    </source>
</evidence>
<dbReference type="Proteomes" id="UP000245081">
    <property type="component" value="Unassembled WGS sequence"/>
</dbReference>
<protein>
    <recommendedName>
        <fullName evidence="4">Transmembrane protein</fullName>
    </recommendedName>
</protein>
<keyword evidence="3" id="KW-1185">Reference proteome</keyword>
<feature type="transmembrane region" description="Helical" evidence="1">
    <location>
        <begin position="86"/>
        <end position="104"/>
    </location>
</feature>
<keyword evidence="1" id="KW-0812">Transmembrane</keyword>
<gene>
    <name evidence="2" type="ORF">NMK_3399</name>
</gene>
<reference evidence="2 3" key="1">
    <citation type="journal article" date="2018" name="Environ. Microbiol.">
        <title>Isolation and genomic characterization of Novimethylophilus kurashikiensis gen. nov. sp. nov., a new lanthanide-dependent methylotrophic species of Methylophilaceae.</title>
        <authorList>
            <person name="Lv H."/>
            <person name="Sahin N."/>
            <person name="Tani A."/>
        </authorList>
    </citation>
    <scope>NUCLEOTIDE SEQUENCE [LARGE SCALE GENOMIC DNA]</scope>
    <source>
        <strain evidence="2 3">La2-4</strain>
    </source>
</reference>
<keyword evidence="1" id="KW-1133">Transmembrane helix</keyword>
<evidence type="ECO:0000256" key="1">
    <source>
        <dbReference type="SAM" id="Phobius"/>
    </source>
</evidence>
<feature type="transmembrane region" description="Helical" evidence="1">
    <location>
        <begin position="165"/>
        <end position="187"/>
    </location>
</feature>
<name>A0A2R5FC41_9PROT</name>
<organism evidence="2 3">
    <name type="scientific">Novimethylophilus kurashikiensis</name>
    <dbReference type="NCBI Taxonomy" id="1825523"/>
    <lineage>
        <taxon>Bacteria</taxon>
        <taxon>Pseudomonadati</taxon>
        <taxon>Pseudomonadota</taxon>
        <taxon>Betaproteobacteria</taxon>
        <taxon>Nitrosomonadales</taxon>
        <taxon>Methylophilaceae</taxon>
        <taxon>Novimethylophilus</taxon>
    </lineage>
</organism>
<feature type="transmembrane region" description="Helical" evidence="1">
    <location>
        <begin position="140"/>
        <end position="159"/>
    </location>
</feature>
<feature type="transmembrane region" description="Helical" evidence="1">
    <location>
        <begin position="33"/>
        <end position="53"/>
    </location>
</feature>
<accession>A0A2R5FC41</accession>
<dbReference type="RefSeq" id="WP_109016939.1">
    <property type="nucleotide sequence ID" value="NZ_BDOQ01000021.1"/>
</dbReference>
<evidence type="ECO:0008006" key="4">
    <source>
        <dbReference type="Google" id="ProtNLM"/>
    </source>
</evidence>
<dbReference type="OrthoDB" id="8537043at2"/>
<comment type="caution">
    <text evidence="2">The sequence shown here is derived from an EMBL/GenBank/DDBJ whole genome shotgun (WGS) entry which is preliminary data.</text>
</comment>
<feature type="transmembrane region" description="Helical" evidence="1">
    <location>
        <begin position="7"/>
        <end position="27"/>
    </location>
</feature>
<dbReference type="AlphaFoldDB" id="A0A2R5FC41"/>